<protein>
    <submittedName>
        <fullName evidence="3">DNA uptake protein ComE-like DNA-binding protein</fullName>
    </submittedName>
</protein>
<feature type="compositionally biased region" description="Basic residues" evidence="1">
    <location>
        <begin position="136"/>
        <end position="147"/>
    </location>
</feature>
<feature type="compositionally biased region" description="Low complexity" evidence="1">
    <location>
        <begin position="148"/>
        <end position="166"/>
    </location>
</feature>
<organism evidence="3 4">
    <name type="scientific">Microbacterium kyungheense</name>
    <dbReference type="NCBI Taxonomy" id="1263636"/>
    <lineage>
        <taxon>Bacteria</taxon>
        <taxon>Bacillati</taxon>
        <taxon>Actinomycetota</taxon>
        <taxon>Actinomycetes</taxon>
        <taxon>Micrococcales</taxon>
        <taxon>Microbacteriaceae</taxon>
        <taxon>Microbacterium</taxon>
    </lineage>
</organism>
<feature type="compositionally biased region" description="Low complexity" evidence="1">
    <location>
        <begin position="124"/>
        <end position="135"/>
    </location>
</feature>
<dbReference type="GO" id="GO:0015627">
    <property type="term" value="C:type II protein secretion system complex"/>
    <property type="evidence" value="ECO:0007669"/>
    <property type="project" value="TreeGrafter"/>
</dbReference>
<dbReference type="Pfam" id="PF12836">
    <property type="entry name" value="HHH_3"/>
    <property type="match status" value="1"/>
</dbReference>
<dbReference type="AlphaFoldDB" id="A0A543ESB2"/>
<proteinExistence type="predicted"/>
<evidence type="ECO:0000256" key="2">
    <source>
        <dbReference type="SAM" id="Phobius"/>
    </source>
</evidence>
<dbReference type="PANTHER" id="PTHR21180:SF32">
    <property type="entry name" value="ENDONUCLEASE_EXONUCLEASE_PHOSPHATASE FAMILY DOMAIN-CONTAINING PROTEIN 1"/>
    <property type="match status" value="1"/>
</dbReference>
<feature type="region of interest" description="Disordered" evidence="1">
    <location>
        <begin position="124"/>
        <end position="177"/>
    </location>
</feature>
<dbReference type="PANTHER" id="PTHR21180">
    <property type="entry name" value="ENDONUCLEASE/EXONUCLEASE/PHOSPHATASE FAMILY DOMAIN-CONTAINING PROTEIN 1"/>
    <property type="match status" value="1"/>
</dbReference>
<accession>A0A543ESB2</accession>
<feature type="transmembrane region" description="Helical" evidence="2">
    <location>
        <begin position="77"/>
        <end position="98"/>
    </location>
</feature>
<gene>
    <name evidence="3" type="ORF">FB391_3000</name>
</gene>
<feature type="transmembrane region" description="Helical" evidence="2">
    <location>
        <begin position="15"/>
        <end position="40"/>
    </location>
</feature>
<keyword evidence="2" id="KW-0472">Membrane</keyword>
<keyword evidence="3" id="KW-0238">DNA-binding</keyword>
<dbReference type="Proteomes" id="UP000320235">
    <property type="component" value="Unassembled WGS sequence"/>
</dbReference>
<comment type="caution">
    <text evidence="3">The sequence shown here is derived from an EMBL/GenBank/DDBJ whole genome shotgun (WGS) entry which is preliminary data.</text>
</comment>
<dbReference type="GO" id="GO:0015628">
    <property type="term" value="P:protein secretion by the type II secretion system"/>
    <property type="evidence" value="ECO:0007669"/>
    <property type="project" value="TreeGrafter"/>
</dbReference>
<keyword evidence="2" id="KW-1133">Transmembrane helix</keyword>
<reference evidence="3 4" key="1">
    <citation type="submission" date="2019-06" db="EMBL/GenBank/DDBJ databases">
        <title>Sequencing the genomes of 1000 actinobacteria strains.</title>
        <authorList>
            <person name="Klenk H.-P."/>
        </authorList>
    </citation>
    <scope>NUCLEOTIDE SEQUENCE [LARGE SCALE GENOMIC DNA]</scope>
    <source>
        <strain evidence="3 4">DSM 105492</strain>
    </source>
</reference>
<sequence length="287" mass="29907">MSTARATPANDVPSIGWLLGMSSWMLLTLVPGPLFAWLGFGIIGVVSRSRRLIIIGVVWAAVAILVNLELWGQAQPIVRAVAYLAGMVCALAVNPGWLRTMWQRRLDKSGMGVTSARAAATGTAAGGAAASGGNRASRRAAARRKRAAQQQAKAATLSKASAAETAPKPASDAAAELASEVGASADDLLEPRASAVTSAAPAAPDAPAEPVDVNTATAKELEGLPGVSRARARKAVAERDEQGGFSSLEDFGETLGLQPHEIVRLRKVAVCSPRPRGERRFGRRVDF</sequence>
<evidence type="ECO:0000313" key="4">
    <source>
        <dbReference type="Proteomes" id="UP000320235"/>
    </source>
</evidence>
<dbReference type="GO" id="GO:0003677">
    <property type="term" value="F:DNA binding"/>
    <property type="evidence" value="ECO:0007669"/>
    <property type="project" value="UniProtKB-KW"/>
</dbReference>
<evidence type="ECO:0000313" key="3">
    <source>
        <dbReference type="EMBL" id="TQM24484.1"/>
    </source>
</evidence>
<dbReference type="Gene3D" id="1.10.150.320">
    <property type="entry name" value="Photosystem II 12 kDa extrinsic protein"/>
    <property type="match status" value="1"/>
</dbReference>
<dbReference type="EMBL" id="VFPE01000004">
    <property type="protein sequence ID" value="TQM24484.1"/>
    <property type="molecule type" value="Genomic_DNA"/>
</dbReference>
<feature type="transmembrane region" description="Helical" evidence="2">
    <location>
        <begin position="52"/>
        <end position="71"/>
    </location>
</feature>
<name>A0A543ESB2_9MICO</name>
<dbReference type="InterPro" id="IPR010994">
    <property type="entry name" value="RuvA_2-like"/>
</dbReference>
<keyword evidence="4" id="KW-1185">Reference proteome</keyword>
<keyword evidence="2" id="KW-0812">Transmembrane</keyword>
<evidence type="ECO:0000256" key="1">
    <source>
        <dbReference type="SAM" id="MobiDB-lite"/>
    </source>
</evidence>
<dbReference type="SUPFAM" id="SSF47781">
    <property type="entry name" value="RuvA domain 2-like"/>
    <property type="match status" value="1"/>
</dbReference>
<dbReference type="RefSeq" id="WP_141895630.1">
    <property type="nucleotide sequence ID" value="NZ_BAABLH010000006.1"/>
</dbReference>
<dbReference type="InterPro" id="IPR051675">
    <property type="entry name" value="Endo/Exo/Phosphatase_dom_1"/>
</dbReference>
<dbReference type="OrthoDB" id="9790239at2"/>